<evidence type="ECO:0000256" key="1">
    <source>
        <dbReference type="SAM" id="Coils"/>
    </source>
</evidence>
<keyword evidence="3" id="KW-1185">Reference proteome</keyword>
<dbReference type="EMBL" id="KN846957">
    <property type="protein sequence ID" value="KIW71761.1"/>
    <property type="molecule type" value="Genomic_DNA"/>
</dbReference>
<dbReference type="Proteomes" id="UP000054266">
    <property type="component" value="Unassembled WGS sequence"/>
</dbReference>
<gene>
    <name evidence="2" type="ORF">PV04_03895</name>
</gene>
<accession>A0A0D2D2N7</accession>
<sequence>MIASERRKTLKPGLQDQVRLGVAQFSNDEDNGIHDQLDPFVLVPNSIEGDTTEVNQATRTMLKSNIDKAPLVKESLADALARRSEQHRKLNTMLDKATDLQRHGEEIGKSVDRFRNKGTSQIQQAAIDMIKKVLTMHPEYALSLEGVATGAIAKIQETLREHADTELNIRMGCVDLAADLWKLKSQVEGAGELQSRCTTLEAEKGHLERQMEKVGDLQKENSQLRREIAKLRKDAERVTGLEAEIKTLREENNSQAKQLNEEVANWKRLAKAHSDENQRNSAFARDKAAQSEREIARLTRLTEMWQGYCEGDDEALANYRADIERLKSREDRLKDQIVKVRDELSRKLEASEKEKRSNGQQLNELRLYLAGLARKNSSLQRKTEEKLQESEDEVRCLKDQLEQLQARVRELTDDRELLDAEHAMMDSVVEMLQSDVSSLTADARSCEHEATKMKHQMESQALDQLRHDDENAMMSDIIEQLQGEVAQLRTHAEYWKQETANVKTHEVEQVIQLEQQISELRDQATHAADNARRQIEMLQDQKDELCTELSNANMAHVAETDTIVAKVDLYQSTMLSLLSGLFPPGFNGGSFDELVVEGTRLLRGTYPHYPPSESIPYIEGIAWPLRSCDNLMTQLFVLVAKIVGAGVSTGNIDAQILVVGLRECDSETLSTIIPWLYAAIAHGTQLPDKSLPEIVVMLQCLWLLFICLRESDQLAELYVKLKPAVTEAGLLVECLSGCVDGAQAGSQRRLTDSLMSLGTARGMALEMAELTCFMDGASMIVLHPDGRVGIAMPGQFGSQFDAFGNEFSIQFTQAPIVGSWATQPIPLNDASIDFASKLRASEQ</sequence>
<evidence type="ECO:0000313" key="3">
    <source>
        <dbReference type="Proteomes" id="UP000054266"/>
    </source>
</evidence>
<dbReference type="AlphaFoldDB" id="A0A0D2D2N7"/>
<keyword evidence="1" id="KW-0175">Coiled coil</keyword>
<organism evidence="2 3">
    <name type="scientific">Phialophora macrospora</name>
    <dbReference type="NCBI Taxonomy" id="1851006"/>
    <lineage>
        <taxon>Eukaryota</taxon>
        <taxon>Fungi</taxon>
        <taxon>Dikarya</taxon>
        <taxon>Ascomycota</taxon>
        <taxon>Pezizomycotina</taxon>
        <taxon>Eurotiomycetes</taxon>
        <taxon>Chaetothyriomycetidae</taxon>
        <taxon>Chaetothyriales</taxon>
        <taxon>Herpotrichiellaceae</taxon>
        <taxon>Phialophora</taxon>
    </lineage>
</organism>
<dbReference type="HOGENOM" id="CLU_337701_0_0_1"/>
<feature type="coiled-coil region" evidence="1">
    <location>
        <begin position="478"/>
        <end position="555"/>
    </location>
</feature>
<name>A0A0D2D2N7_9EURO</name>
<protein>
    <submittedName>
        <fullName evidence="2">Uncharacterized protein</fullName>
    </submittedName>
</protein>
<proteinExistence type="predicted"/>
<reference evidence="2 3" key="1">
    <citation type="submission" date="2015-01" db="EMBL/GenBank/DDBJ databases">
        <title>The Genome Sequence of Capronia semiimmersa CBS27337.</title>
        <authorList>
            <consortium name="The Broad Institute Genomics Platform"/>
            <person name="Cuomo C."/>
            <person name="de Hoog S."/>
            <person name="Gorbushina A."/>
            <person name="Stielow B."/>
            <person name="Teixiera M."/>
            <person name="Abouelleil A."/>
            <person name="Chapman S.B."/>
            <person name="Priest M."/>
            <person name="Young S.K."/>
            <person name="Wortman J."/>
            <person name="Nusbaum C."/>
            <person name="Birren B."/>
        </authorList>
    </citation>
    <scope>NUCLEOTIDE SEQUENCE [LARGE SCALE GENOMIC DNA]</scope>
    <source>
        <strain evidence="2 3">CBS 27337</strain>
    </source>
</reference>
<feature type="coiled-coil region" evidence="1">
    <location>
        <begin position="190"/>
        <end position="421"/>
    </location>
</feature>
<evidence type="ECO:0000313" key="2">
    <source>
        <dbReference type="EMBL" id="KIW71761.1"/>
    </source>
</evidence>
<dbReference type="STRING" id="5601.A0A0D2D2N7"/>
<dbReference type="Gene3D" id="1.10.287.1490">
    <property type="match status" value="1"/>
</dbReference>